<dbReference type="InterPro" id="IPR050553">
    <property type="entry name" value="Thioredoxin_ResA/DsbE_sf"/>
</dbReference>
<sequence length="464" mass="53855">MKKLVLLVLLGVTIISCKKEEKPVKDYLVLTGKIDNFKKRNVTLNGFQFEKKIKFDKKTGSFIDTLKINRNGYYTLVYNTKPIKTINLYLTKTDDTGIVFDYDNPDFINFEGTNKRINSYLHEKQKTWPEILVSANQYFALEEEEFLAKTNEYKDAVTEASISKQLPADFLKKEVKNIDYECLRNLYNYQDYHRTLTGNKDFTVSENFPDPLENFNYSGGDYSTSYFYRAMLETELNNIAKEKNKEGEDLYLTYLETVQTEVTDTIAKNDLLYNSAESSITYTSDLKEFYRKFMAYSTNETHKKEITKDYDLLKTTAKGQPAPKFTNYVNYNGGTTSFDDLLGHGKYLYIDVWATWCAYCKREIPLLKRLEQEYHGKNIEFVSINVDAKGNDEKWKETIQDREMTGIQLMAGDSHLKLEWAQNFLIKGLPRFILIDPEGNIVSPNAPAPSQGERLINMFEELGI</sequence>
<dbReference type="AlphaFoldDB" id="A0A3E0HXC5"/>
<evidence type="ECO:0000259" key="5">
    <source>
        <dbReference type="PROSITE" id="PS51352"/>
    </source>
</evidence>
<dbReference type="RefSeq" id="WP_115901191.1">
    <property type="nucleotide sequence ID" value="NZ_QUNS01000004.1"/>
</dbReference>
<evidence type="ECO:0000256" key="2">
    <source>
        <dbReference type="ARBA" id="ARBA00022748"/>
    </source>
</evidence>
<dbReference type="OrthoDB" id="743079at2"/>
<reference evidence="6 7" key="1">
    <citation type="submission" date="2018-08" db="EMBL/GenBank/DDBJ databases">
        <title>Genomic Encyclopedia of Type Strains, Phase IV (KMG-IV): sequencing the most valuable type-strain genomes for metagenomic binning, comparative biology and taxonomic classification.</title>
        <authorList>
            <person name="Goeker M."/>
        </authorList>
    </citation>
    <scope>NUCLEOTIDE SEQUENCE [LARGE SCALE GENOMIC DNA]</scope>
    <source>
        <strain evidence="6 7">DSM 18841</strain>
    </source>
</reference>
<dbReference type="InterPro" id="IPR036249">
    <property type="entry name" value="Thioredoxin-like_sf"/>
</dbReference>
<keyword evidence="3" id="KW-1015">Disulfide bond</keyword>
<proteinExistence type="predicted"/>
<name>A0A3E0HXC5_9FLAO</name>
<feature type="domain" description="Thioredoxin" evidence="5">
    <location>
        <begin position="316"/>
        <end position="464"/>
    </location>
</feature>
<comment type="subcellular location">
    <subcellularLocation>
        <location evidence="1">Cell envelope</location>
    </subcellularLocation>
</comment>
<dbReference type="PANTHER" id="PTHR42852:SF6">
    <property type="entry name" value="THIOL:DISULFIDE INTERCHANGE PROTEIN DSBE"/>
    <property type="match status" value="1"/>
</dbReference>
<dbReference type="EMBL" id="QUNS01000004">
    <property type="protein sequence ID" value="REH50605.1"/>
    <property type="molecule type" value="Genomic_DNA"/>
</dbReference>
<evidence type="ECO:0000313" key="7">
    <source>
        <dbReference type="Proteomes" id="UP000256884"/>
    </source>
</evidence>
<dbReference type="InterPro" id="IPR013766">
    <property type="entry name" value="Thioredoxin_domain"/>
</dbReference>
<dbReference type="PANTHER" id="PTHR42852">
    <property type="entry name" value="THIOL:DISULFIDE INTERCHANGE PROTEIN DSBE"/>
    <property type="match status" value="1"/>
</dbReference>
<comment type="caution">
    <text evidence="6">The sequence shown here is derived from an EMBL/GenBank/DDBJ whole genome shotgun (WGS) entry which is preliminary data.</text>
</comment>
<dbReference type="Gene3D" id="3.40.30.10">
    <property type="entry name" value="Glutaredoxin"/>
    <property type="match status" value="1"/>
</dbReference>
<dbReference type="PROSITE" id="PS51352">
    <property type="entry name" value="THIOREDOXIN_2"/>
    <property type="match status" value="1"/>
</dbReference>
<keyword evidence="7" id="KW-1185">Reference proteome</keyword>
<gene>
    <name evidence="6" type="ORF">C7448_104217</name>
</gene>
<evidence type="ECO:0000256" key="3">
    <source>
        <dbReference type="ARBA" id="ARBA00023157"/>
    </source>
</evidence>
<keyword evidence="2" id="KW-0201">Cytochrome c-type biogenesis</keyword>
<dbReference type="Pfam" id="PF13905">
    <property type="entry name" value="Thioredoxin_8"/>
    <property type="match status" value="1"/>
</dbReference>
<evidence type="ECO:0000256" key="1">
    <source>
        <dbReference type="ARBA" id="ARBA00004196"/>
    </source>
</evidence>
<dbReference type="Proteomes" id="UP000256884">
    <property type="component" value="Unassembled WGS sequence"/>
</dbReference>
<organism evidence="6 7">
    <name type="scientific">Tenacibaculum gallaicum</name>
    <dbReference type="NCBI Taxonomy" id="561505"/>
    <lineage>
        <taxon>Bacteria</taxon>
        <taxon>Pseudomonadati</taxon>
        <taxon>Bacteroidota</taxon>
        <taxon>Flavobacteriia</taxon>
        <taxon>Flavobacteriales</taxon>
        <taxon>Flavobacteriaceae</taxon>
        <taxon>Tenacibaculum</taxon>
    </lineage>
</organism>
<dbReference type="CDD" id="cd02966">
    <property type="entry name" value="TlpA_like_family"/>
    <property type="match status" value="1"/>
</dbReference>
<dbReference type="SUPFAM" id="SSF52833">
    <property type="entry name" value="Thioredoxin-like"/>
    <property type="match status" value="1"/>
</dbReference>
<dbReference type="GO" id="GO:0017004">
    <property type="term" value="P:cytochrome complex assembly"/>
    <property type="evidence" value="ECO:0007669"/>
    <property type="project" value="UniProtKB-KW"/>
</dbReference>
<dbReference type="InterPro" id="IPR012336">
    <property type="entry name" value="Thioredoxin-like_fold"/>
</dbReference>
<dbReference type="GO" id="GO:0030313">
    <property type="term" value="C:cell envelope"/>
    <property type="evidence" value="ECO:0007669"/>
    <property type="project" value="UniProtKB-SubCell"/>
</dbReference>
<evidence type="ECO:0000313" key="6">
    <source>
        <dbReference type="EMBL" id="REH50605.1"/>
    </source>
</evidence>
<keyword evidence="4" id="KW-0676">Redox-active center</keyword>
<accession>A0A3E0HXC5</accession>
<protein>
    <submittedName>
        <fullName evidence="6">Thioredoxin-like protein</fullName>
    </submittedName>
</protein>
<dbReference type="PROSITE" id="PS51257">
    <property type="entry name" value="PROKAR_LIPOPROTEIN"/>
    <property type="match status" value="1"/>
</dbReference>
<evidence type="ECO:0000256" key="4">
    <source>
        <dbReference type="ARBA" id="ARBA00023284"/>
    </source>
</evidence>